<keyword evidence="3" id="KW-0408">Iron</keyword>
<protein>
    <submittedName>
        <fullName evidence="8">Rieske 2Fe-2S domain-containing protein</fullName>
    </submittedName>
</protein>
<keyword evidence="4" id="KW-0411">Iron-sulfur</keyword>
<name>A0ABW1IZH7_9PSEU</name>
<evidence type="ECO:0000256" key="4">
    <source>
        <dbReference type="ARBA" id="ARBA00023014"/>
    </source>
</evidence>
<reference evidence="9" key="1">
    <citation type="journal article" date="2019" name="Int. J. Syst. Evol. Microbiol.">
        <title>The Global Catalogue of Microorganisms (GCM) 10K type strain sequencing project: providing services to taxonomists for standard genome sequencing and annotation.</title>
        <authorList>
            <consortium name="The Broad Institute Genomics Platform"/>
            <consortium name="The Broad Institute Genome Sequencing Center for Infectious Disease"/>
            <person name="Wu L."/>
            <person name="Ma J."/>
        </authorList>
    </citation>
    <scope>NUCLEOTIDE SEQUENCE [LARGE SCALE GENOMIC DNA]</scope>
    <source>
        <strain evidence="9">CCM 8391</strain>
    </source>
</reference>
<sequence length="118" mass="13105">MTTLSEAAWERLCAADDVWEGEMSFHRLPDGTAVILVNTAGRLRAFQGICPHQDNTLEDADFDGEIITCPAHMWEFDACSGAGINPTNARLTEYPTEVRDGELFVRVPRSHPRKASQT</sequence>
<gene>
    <name evidence="8" type="ORF">ACFQE5_06425</name>
</gene>
<feature type="domain" description="Rieske" evidence="7">
    <location>
        <begin position="10"/>
        <end position="105"/>
    </location>
</feature>
<dbReference type="Pfam" id="PF00355">
    <property type="entry name" value="Rieske"/>
    <property type="match status" value="1"/>
</dbReference>
<comment type="caution">
    <text evidence="8">The sequence shown here is derived from an EMBL/GenBank/DDBJ whole genome shotgun (WGS) entry which is preliminary data.</text>
</comment>
<dbReference type="RefSeq" id="WP_379583857.1">
    <property type="nucleotide sequence ID" value="NZ_JBHSQW010000014.1"/>
</dbReference>
<comment type="cofactor">
    <cofactor evidence="5">
        <name>[2Fe-2S] cluster</name>
        <dbReference type="ChEBI" id="CHEBI:190135"/>
    </cofactor>
</comment>
<dbReference type="EMBL" id="JBHSQW010000014">
    <property type="protein sequence ID" value="MFC5993846.1"/>
    <property type="molecule type" value="Genomic_DNA"/>
</dbReference>
<evidence type="ECO:0000256" key="2">
    <source>
        <dbReference type="ARBA" id="ARBA00022723"/>
    </source>
</evidence>
<dbReference type="PANTHER" id="PTHR21496">
    <property type="entry name" value="FERREDOXIN-RELATED"/>
    <property type="match status" value="1"/>
</dbReference>
<evidence type="ECO:0000256" key="6">
    <source>
        <dbReference type="ARBA" id="ARBA00038001"/>
    </source>
</evidence>
<evidence type="ECO:0000259" key="7">
    <source>
        <dbReference type="PROSITE" id="PS51296"/>
    </source>
</evidence>
<dbReference type="PROSITE" id="PS51296">
    <property type="entry name" value="RIESKE"/>
    <property type="match status" value="1"/>
</dbReference>
<evidence type="ECO:0000313" key="8">
    <source>
        <dbReference type="EMBL" id="MFC5993846.1"/>
    </source>
</evidence>
<keyword evidence="1" id="KW-0001">2Fe-2S</keyword>
<dbReference type="InterPro" id="IPR017941">
    <property type="entry name" value="Rieske_2Fe-2S"/>
</dbReference>
<evidence type="ECO:0000256" key="3">
    <source>
        <dbReference type="ARBA" id="ARBA00023004"/>
    </source>
</evidence>
<accession>A0ABW1IZH7</accession>
<organism evidence="8 9">
    <name type="scientific">Pseudonocardia hispaniensis</name>
    <dbReference type="NCBI Taxonomy" id="904933"/>
    <lineage>
        <taxon>Bacteria</taxon>
        <taxon>Bacillati</taxon>
        <taxon>Actinomycetota</taxon>
        <taxon>Actinomycetes</taxon>
        <taxon>Pseudonocardiales</taxon>
        <taxon>Pseudonocardiaceae</taxon>
        <taxon>Pseudonocardia</taxon>
    </lineage>
</organism>
<keyword evidence="9" id="KW-1185">Reference proteome</keyword>
<evidence type="ECO:0000256" key="1">
    <source>
        <dbReference type="ARBA" id="ARBA00022714"/>
    </source>
</evidence>
<comment type="similarity">
    <text evidence="6">Belongs to the bacterial ring-hydroxylating dioxygenase ferredoxin component family.</text>
</comment>
<dbReference type="Gene3D" id="2.102.10.10">
    <property type="entry name" value="Rieske [2Fe-2S] iron-sulphur domain"/>
    <property type="match status" value="1"/>
</dbReference>
<proteinExistence type="inferred from homology"/>
<dbReference type="PANTHER" id="PTHR21496:SF0">
    <property type="entry name" value="RIESKE DOMAIN-CONTAINING PROTEIN"/>
    <property type="match status" value="1"/>
</dbReference>
<dbReference type="Proteomes" id="UP001596302">
    <property type="component" value="Unassembled WGS sequence"/>
</dbReference>
<dbReference type="SUPFAM" id="SSF50022">
    <property type="entry name" value="ISP domain"/>
    <property type="match status" value="1"/>
</dbReference>
<evidence type="ECO:0000256" key="5">
    <source>
        <dbReference type="ARBA" id="ARBA00034078"/>
    </source>
</evidence>
<dbReference type="InterPro" id="IPR036922">
    <property type="entry name" value="Rieske_2Fe-2S_sf"/>
</dbReference>
<evidence type="ECO:0000313" key="9">
    <source>
        <dbReference type="Proteomes" id="UP001596302"/>
    </source>
</evidence>
<keyword evidence="2" id="KW-0479">Metal-binding</keyword>